<accession>A0A1H5X0I3</accession>
<dbReference type="Gene3D" id="3.30.565.10">
    <property type="entry name" value="Histidine kinase-like ATPase, C-terminal domain"/>
    <property type="match status" value="1"/>
</dbReference>
<evidence type="ECO:0000256" key="2">
    <source>
        <dbReference type="ARBA" id="ARBA00012438"/>
    </source>
</evidence>
<reference evidence="8 9" key="1">
    <citation type="submission" date="2016-10" db="EMBL/GenBank/DDBJ databases">
        <authorList>
            <person name="de Groot N.N."/>
        </authorList>
    </citation>
    <scope>NUCLEOTIDE SEQUENCE [LARGE SCALE GENOMIC DNA]</scope>
    <source>
        <strain evidence="8 9">AR32</strain>
    </source>
</reference>
<organism evidence="8 9">
    <name type="scientific">Xylanibacter ruminicola</name>
    <name type="common">Prevotella ruminicola</name>
    <dbReference type="NCBI Taxonomy" id="839"/>
    <lineage>
        <taxon>Bacteria</taxon>
        <taxon>Pseudomonadati</taxon>
        <taxon>Bacteroidota</taxon>
        <taxon>Bacteroidia</taxon>
        <taxon>Bacteroidales</taxon>
        <taxon>Prevotellaceae</taxon>
        <taxon>Xylanibacter</taxon>
    </lineage>
</organism>
<dbReference type="EMBL" id="FNUV01000007">
    <property type="protein sequence ID" value="SEG04890.1"/>
    <property type="molecule type" value="Genomic_DNA"/>
</dbReference>
<evidence type="ECO:0000256" key="3">
    <source>
        <dbReference type="ARBA" id="ARBA00022679"/>
    </source>
</evidence>
<dbReference type="Proteomes" id="UP000236735">
    <property type="component" value="Unassembled WGS sequence"/>
</dbReference>
<evidence type="ECO:0000256" key="4">
    <source>
        <dbReference type="ARBA" id="ARBA00022777"/>
    </source>
</evidence>
<dbReference type="GO" id="GO:0004673">
    <property type="term" value="F:protein histidine kinase activity"/>
    <property type="evidence" value="ECO:0007669"/>
    <property type="project" value="UniProtKB-EC"/>
</dbReference>
<dbReference type="GO" id="GO:0000160">
    <property type="term" value="P:phosphorelay signal transduction system"/>
    <property type="evidence" value="ECO:0007669"/>
    <property type="project" value="UniProtKB-KW"/>
</dbReference>
<feature type="domain" description="Histidine kinase" evidence="7">
    <location>
        <begin position="345"/>
        <end position="516"/>
    </location>
</feature>
<dbReference type="SMART" id="SM00387">
    <property type="entry name" value="HATPase_c"/>
    <property type="match status" value="1"/>
</dbReference>
<evidence type="ECO:0000313" key="8">
    <source>
        <dbReference type="EMBL" id="SEG04890.1"/>
    </source>
</evidence>
<dbReference type="PANTHER" id="PTHR43711:SF26">
    <property type="entry name" value="SENSOR HISTIDINE KINASE RCSC"/>
    <property type="match status" value="1"/>
</dbReference>
<dbReference type="PROSITE" id="PS50109">
    <property type="entry name" value="HIS_KIN"/>
    <property type="match status" value="1"/>
</dbReference>
<evidence type="ECO:0000256" key="1">
    <source>
        <dbReference type="ARBA" id="ARBA00000085"/>
    </source>
</evidence>
<evidence type="ECO:0000256" key="6">
    <source>
        <dbReference type="SAM" id="Phobius"/>
    </source>
</evidence>
<proteinExistence type="predicted"/>
<dbReference type="InterPro" id="IPR036890">
    <property type="entry name" value="HATPase_C_sf"/>
</dbReference>
<keyword evidence="3" id="KW-0808">Transferase</keyword>
<dbReference type="InterPro" id="IPR050736">
    <property type="entry name" value="Sensor_HK_Regulatory"/>
</dbReference>
<name>A0A1H5X0I3_XYLRU</name>
<dbReference type="EC" id="2.7.13.3" evidence="2"/>
<evidence type="ECO:0000313" key="9">
    <source>
        <dbReference type="Proteomes" id="UP000236735"/>
    </source>
</evidence>
<protein>
    <recommendedName>
        <fullName evidence="2">histidine kinase</fullName>
        <ecNumber evidence="2">2.7.13.3</ecNumber>
    </recommendedName>
</protein>
<dbReference type="InterPro" id="IPR005467">
    <property type="entry name" value="His_kinase_dom"/>
</dbReference>
<keyword evidence="4 8" id="KW-0418">Kinase</keyword>
<comment type="catalytic activity">
    <reaction evidence="1">
        <text>ATP + protein L-histidine = ADP + protein N-phospho-L-histidine.</text>
        <dbReference type="EC" id="2.7.13.3"/>
    </reaction>
</comment>
<dbReference type="InterPro" id="IPR004358">
    <property type="entry name" value="Sig_transdc_His_kin-like_C"/>
</dbReference>
<keyword evidence="6" id="KW-1133">Transmembrane helix</keyword>
<evidence type="ECO:0000259" key="7">
    <source>
        <dbReference type="PROSITE" id="PS50109"/>
    </source>
</evidence>
<dbReference type="SUPFAM" id="SSF55874">
    <property type="entry name" value="ATPase domain of HSP90 chaperone/DNA topoisomerase II/histidine kinase"/>
    <property type="match status" value="1"/>
</dbReference>
<keyword evidence="6" id="KW-0472">Membrane</keyword>
<dbReference type="PRINTS" id="PR00344">
    <property type="entry name" value="BCTRLSENSOR"/>
</dbReference>
<dbReference type="Pfam" id="PF02518">
    <property type="entry name" value="HATPase_c"/>
    <property type="match status" value="1"/>
</dbReference>
<keyword evidence="5" id="KW-0902">Two-component regulatory system</keyword>
<feature type="transmembrane region" description="Helical" evidence="6">
    <location>
        <begin position="274"/>
        <end position="302"/>
    </location>
</feature>
<evidence type="ECO:0000256" key="5">
    <source>
        <dbReference type="ARBA" id="ARBA00023012"/>
    </source>
</evidence>
<dbReference type="InterPro" id="IPR003594">
    <property type="entry name" value="HATPase_dom"/>
</dbReference>
<dbReference type="AlphaFoldDB" id="A0A1H5X0I3"/>
<sequence>MITFAHKFKHLFILLMNKKIFVLLFNLLLCGGFVNAQEVQKSDLEKRAEAIDPKQNIASARSLYIHAFNDYYNKGQIGQGVECAVKATALYYKENFYKEAFDLLRRADDAINSSKQTASDKAASHYLVTKERLQMYMKLRKSESAKDQLNILESLAGQTSNEGVKNDLLYTKAIYYYTFGMNAQGNAVFKEMADKLTAQKEYDKVDEVYQTLIANGRKSNNANMVAQSYSNYIAWKDSANALKHADEIGALKQQIADNEAAISEKDSSLTTRQVIIVGLCVLLAALAAALVAGGVVLMRFILLTRKQKKTIKLANESDALKAKFISNISAQLEPTLQKLDSRIPEVKALLDFSNRIQTLSKLQNAPDEMSEVEEVQVQQFCEDQMDQIRDKVKNNVTLMVNVPKMNVTLHKDYVSHILLHLLNNAAEYTSEGGNIWLDFKKRSPHKYQFIVSDTGCGIPEEKCDDVFKPFLEIKDLTTGDGLGLPICKQMAQNMKGDLSIDSSFTKGARFVLDLNI</sequence>
<gene>
    <name evidence="8" type="ORF">SAMN05216354_2592</name>
</gene>
<dbReference type="PANTHER" id="PTHR43711">
    <property type="entry name" value="TWO-COMPONENT HISTIDINE KINASE"/>
    <property type="match status" value="1"/>
</dbReference>
<keyword evidence="6" id="KW-0812">Transmembrane</keyword>